<organism evidence="1 2">
    <name type="scientific">Brachionus plicatilis</name>
    <name type="common">Marine rotifer</name>
    <name type="synonym">Brachionus muelleri</name>
    <dbReference type="NCBI Taxonomy" id="10195"/>
    <lineage>
        <taxon>Eukaryota</taxon>
        <taxon>Metazoa</taxon>
        <taxon>Spiralia</taxon>
        <taxon>Gnathifera</taxon>
        <taxon>Rotifera</taxon>
        <taxon>Eurotatoria</taxon>
        <taxon>Monogononta</taxon>
        <taxon>Pseudotrocha</taxon>
        <taxon>Ploima</taxon>
        <taxon>Brachionidae</taxon>
        <taxon>Brachionus</taxon>
    </lineage>
</organism>
<sequence length="95" mass="10773">MALGTVAISSGPFSCNVRILNLRNFTIWPQDQLIETDDNIAKNSSVFSMRTSLMSLMISNEKATKRENDSKSLFYEIQSIKSLRATTNKNILHYI</sequence>
<dbReference type="AlphaFoldDB" id="A0A3M7SXJ9"/>
<proteinExistence type="predicted"/>
<reference evidence="1 2" key="1">
    <citation type="journal article" date="2018" name="Sci. Rep.">
        <title>Genomic signatures of local adaptation to the degree of environmental predictability in rotifers.</title>
        <authorList>
            <person name="Franch-Gras L."/>
            <person name="Hahn C."/>
            <person name="Garcia-Roger E.M."/>
            <person name="Carmona M.J."/>
            <person name="Serra M."/>
            <person name="Gomez A."/>
        </authorList>
    </citation>
    <scope>NUCLEOTIDE SEQUENCE [LARGE SCALE GENOMIC DNA]</scope>
    <source>
        <strain evidence="1">HYR1</strain>
    </source>
</reference>
<protein>
    <submittedName>
        <fullName evidence="1">Uncharacterized protein</fullName>
    </submittedName>
</protein>
<dbReference type="EMBL" id="REGN01000644">
    <property type="protein sequence ID" value="RNA40407.1"/>
    <property type="molecule type" value="Genomic_DNA"/>
</dbReference>
<dbReference type="Proteomes" id="UP000276133">
    <property type="component" value="Unassembled WGS sequence"/>
</dbReference>
<keyword evidence="2" id="KW-1185">Reference proteome</keyword>
<name>A0A3M7SXJ9_BRAPC</name>
<evidence type="ECO:0000313" key="2">
    <source>
        <dbReference type="Proteomes" id="UP000276133"/>
    </source>
</evidence>
<gene>
    <name evidence="1" type="ORF">BpHYR1_051225</name>
</gene>
<comment type="caution">
    <text evidence="1">The sequence shown here is derived from an EMBL/GenBank/DDBJ whole genome shotgun (WGS) entry which is preliminary data.</text>
</comment>
<evidence type="ECO:0000313" key="1">
    <source>
        <dbReference type="EMBL" id="RNA40407.1"/>
    </source>
</evidence>
<accession>A0A3M7SXJ9</accession>